<dbReference type="Proteomes" id="UP000001593">
    <property type="component" value="Unassembled WGS sequence"/>
</dbReference>
<evidence type="ECO:0000256" key="4">
    <source>
        <dbReference type="ARBA" id="ARBA00022989"/>
    </source>
</evidence>
<proteinExistence type="inferred from homology"/>
<keyword evidence="4 11" id="KW-1133">Transmembrane helix</keyword>
<comment type="similarity">
    <text evidence="10">Belongs to the G-protein coupled receptor 1 family.</text>
</comment>
<dbReference type="ESTHER" id="nemve-a7svn0">
    <property type="family name" value="Carb_B_Root"/>
</dbReference>
<evidence type="ECO:0000256" key="1">
    <source>
        <dbReference type="ARBA" id="ARBA00004651"/>
    </source>
</evidence>
<evidence type="ECO:0000256" key="6">
    <source>
        <dbReference type="ARBA" id="ARBA00023136"/>
    </source>
</evidence>
<feature type="transmembrane region" description="Helical" evidence="11">
    <location>
        <begin position="22"/>
        <end position="48"/>
    </location>
</feature>
<dbReference type="PANTHER" id="PTHR24246:SF27">
    <property type="entry name" value="ADENOSINE RECEPTOR, ISOFORM A"/>
    <property type="match status" value="1"/>
</dbReference>
<dbReference type="Pfam" id="PF00135">
    <property type="entry name" value="COesterase"/>
    <property type="match status" value="1"/>
</dbReference>
<feature type="domain" description="G-protein coupled receptors family 1 profile" evidence="12">
    <location>
        <begin position="39"/>
        <end position="275"/>
    </location>
</feature>
<dbReference type="PRINTS" id="PR00237">
    <property type="entry name" value="GPCRRHODOPSN"/>
</dbReference>
<sequence length="613" mass="68026">MNKTLNCPAIFDVHSAQDKSSLVGIIALNSCFSLMSVLCNGLVICAILRKRELRTPSYILLTSQALTDLGVGTLSSPILVALAAVELRFGLEAICNIALEIGWTMCLLNLTSGLTLTAIAADRYLAIHCGLSYPSTITHRRVYVIVLCIGVISFTVAPLCLEISLKAYAILVCTCTSICYTTTIAFYFGAFRVLNRRLREVEAVAVNQSGLDTTAYRKGLWTMVLVVLTSTLGLIPTSVCWLYFSFKGDFGNSIDLLFWSTTFLHFSSLANPIIFLTRLGDIRRSCDPDSQMLSGKMSVSEIMLGVVDNEGTILLPGTLPGVTEPQTLSINSFDIRAFRSLVKRSKLIKRPSEAATRIITHQYINWSHSNNNTEIVKSLVKIFTDAAFTAPAIKTARILAKRDVTTFFFRVELKPSVLSGFGSRDDDMRGKTADILSGDAGSPELRNTLVRMIAAFAKTGIRNLLFFGNPKLLFCSNKKFFFLSNPKLLFFSNPKLLFFSNPKLLFFSNPKLFFFSNPKLLFFSIPSASNDSRTPLWPRFSASRSPYMSITPSCEVRHWLLPSRMSLWNKLLPSLEVVSGCTLAKREDVKPTTTAKLERCEKGKLRGRVLKRA</sequence>
<dbReference type="EMBL" id="DS469840">
    <property type="protein sequence ID" value="EDO32228.1"/>
    <property type="molecule type" value="Genomic_DNA"/>
</dbReference>
<keyword evidence="5 10" id="KW-0297">G-protein coupled receptor</keyword>
<keyword evidence="7 10" id="KW-0675">Receptor</keyword>
<feature type="transmembrane region" description="Helical" evidence="11">
    <location>
        <begin position="256"/>
        <end position="276"/>
    </location>
</feature>
<dbReference type="Pfam" id="PF00001">
    <property type="entry name" value="7tm_1"/>
    <property type="match status" value="1"/>
</dbReference>
<dbReference type="SUPFAM" id="SSF53474">
    <property type="entry name" value="alpha/beta-Hydrolases"/>
    <property type="match status" value="1"/>
</dbReference>
<keyword evidence="8" id="KW-0325">Glycoprotein</keyword>
<dbReference type="AlphaFoldDB" id="A7SVN0"/>
<keyword evidence="6 11" id="KW-0472">Membrane</keyword>
<gene>
    <name evidence="13" type="ORF">NEMVEDRAFT_v1g218182</name>
</gene>
<dbReference type="SMART" id="SM01381">
    <property type="entry name" value="7TM_GPCR_Srsx"/>
    <property type="match status" value="1"/>
</dbReference>
<dbReference type="PROSITE" id="PS00237">
    <property type="entry name" value="G_PROTEIN_RECEP_F1_1"/>
    <property type="match status" value="1"/>
</dbReference>
<evidence type="ECO:0000256" key="9">
    <source>
        <dbReference type="ARBA" id="ARBA00023224"/>
    </source>
</evidence>
<name>A7SVN0_NEMVE</name>
<evidence type="ECO:0000256" key="11">
    <source>
        <dbReference type="SAM" id="Phobius"/>
    </source>
</evidence>
<dbReference type="PANTHER" id="PTHR24246">
    <property type="entry name" value="OLFACTORY RECEPTOR AND ADENOSINE RECEPTOR"/>
    <property type="match status" value="1"/>
</dbReference>
<dbReference type="InterPro" id="IPR029058">
    <property type="entry name" value="AB_hydrolase_fold"/>
</dbReference>
<evidence type="ECO:0000256" key="10">
    <source>
        <dbReference type="RuleBase" id="RU000688"/>
    </source>
</evidence>
<dbReference type="GO" id="GO:0001609">
    <property type="term" value="F:G protein-coupled adenosine receptor activity"/>
    <property type="evidence" value="ECO:0000318"/>
    <property type="project" value="GO_Central"/>
</dbReference>
<dbReference type="InterPro" id="IPR000276">
    <property type="entry name" value="GPCR_Rhodpsn"/>
</dbReference>
<evidence type="ECO:0000256" key="5">
    <source>
        <dbReference type="ARBA" id="ARBA00023040"/>
    </source>
</evidence>
<dbReference type="CDD" id="cd00637">
    <property type="entry name" value="7tm_classA_rhodopsin-like"/>
    <property type="match status" value="1"/>
</dbReference>
<keyword evidence="2" id="KW-1003">Cell membrane</keyword>
<feature type="transmembrane region" description="Helical" evidence="11">
    <location>
        <begin position="220"/>
        <end position="244"/>
    </location>
</feature>
<evidence type="ECO:0000313" key="13">
    <source>
        <dbReference type="EMBL" id="EDO32228.1"/>
    </source>
</evidence>
<keyword evidence="3 10" id="KW-0812">Transmembrane</keyword>
<dbReference type="SUPFAM" id="SSF81321">
    <property type="entry name" value="Family A G protein-coupled receptor-like"/>
    <property type="match status" value="1"/>
</dbReference>
<dbReference type="GO" id="GO:0007186">
    <property type="term" value="P:G protein-coupled receptor signaling pathway"/>
    <property type="evidence" value="ECO:0000318"/>
    <property type="project" value="GO_Central"/>
</dbReference>
<evidence type="ECO:0000259" key="12">
    <source>
        <dbReference type="PROSITE" id="PS50262"/>
    </source>
</evidence>
<accession>A7SVN0</accession>
<dbReference type="InterPro" id="IPR002018">
    <property type="entry name" value="CarbesteraseB"/>
</dbReference>
<keyword evidence="9 10" id="KW-0807">Transducer</keyword>
<evidence type="ECO:0000256" key="3">
    <source>
        <dbReference type="ARBA" id="ARBA00022692"/>
    </source>
</evidence>
<dbReference type="InParanoid" id="A7SVN0"/>
<feature type="transmembrane region" description="Helical" evidence="11">
    <location>
        <begin position="142"/>
        <end position="161"/>
    </location>
</feature>
<evidence type="ECO:0000256" key="8">
    <source>
        <dbReference type="ARBA" id="ARBA00023180"/>
    </source>
</evidence>
<dbReference type="STRING" id="45351.A7SVN0"/>
<dbReference type="PROSITE" id="PS50262">
    <property type="entry name" value="G_PROTEIN_RECEP_F1_2"/>
    <property type="match status" value="1"/>
</dbReference>
<dbReference type="Gene3D" id="3.40.50.1820">
    <property type="entry name" value="alpha/beta hydrolase"/>
    <property type="match status" value="1"/>
</dbReference>
<protein>
    <recommendedName>
        <fullName evidence="12">G-protein coupled receptors family 1 profile domain-containing protein</fullName>
    </recommendedName>
</protein>
<feature type="transmembrane region" description="Helical" evidence="11">
    <location>
        <begin position="167"/>
        <end position="189"/>
    </location>
</feature>
<evidence type="ECO:0000256" key="2">
    <source>
        <dbReference type="ARBA" id="ARBA00022475"/>
    </source>
</evidence>
<dbReference type="eggNOG" id="KOG3656">
    <property type="taxonomic scope" value="Eukaryota"/>
</dbReference>
<dbReference type="InterPro" id="IPR017452">
    <property type="entry name" value="GPCR_Rhodpsn_7TM"/>
</dbReference>
<dbReference type="GO" id="GO:0005886">
    <property type="term" value="C:plasma membrane"/>
    <property type="evidence" value="ECO:0000318"/>
    <property type="project" value="GO_Central"/>
</dbReference>
<organism evidence="13 14">
    <name type="scientific">Nematostella vectensis</name>
    <name type="common">Starlet sea anemone</name>
    <dbReference type="NCBI Taxonomy" id="45351"/>
    <lineage>
        <taxon>Eukaryota</taxon>
        <taxon>Metazoa</taxon>
        <taxon>Cnidaria</taxon>
        <taxon>Anthozoa</taxon>
        <taxon>Hexacorallia</taxon>
        <taxon>Actiniaria</taxon>
        <taxon>Edwardsiidae</taxon>
        <taxon>Nematostella</taxon>
    </lineage>
</organism>
<evidence type="ECO:0000313" key="14">
    <source>
        <dbReference type="Proteomes" id="UP000001593"/>
    </source>
</evidence>
<evidence type="ECO:0000256" key="7">
    <source>
        <dbReference type="ARBA" id="ARBA00023170"/>
    </source>
</evidence>
<comment type="subcellular location">
    <subcellularLocation>
        <location evidence="1">Cell membrane</location>
        <topology evidence="1">Multi-pass membrane protein</topology>
    </subcellularLocation>
</comment>
<reference evidence="13 14" key="1">
    <citation type="journal article" date="2007" name="Science">
        <title>Sea anemone genome reveals ancestral eumetazoan gene repertoire and genomic organization.</title>
        <authorList>
            <person name="Putnam N.H."/>
            <person name="Srivastava M."/>
            <person name="Hellsten U."/>
            <person name="Dirks B."/>
            <person name="Chapman J."/>
            <person name="Salamov A."/>
            <person name="Terry A."/>
            <person name="Shapiro H."/>
            <person name="Lindquist E."/>
            <person name="Kapitonov V.V."/>
            <person name="Jurka J."/>
            <person name="Genikhovich G."/>
            <person name="Grigoriev I.V."/>
            <person name="Lucas S.M."/>
            <person name="Steele R.E."/>
            <person name="Finnerty J.R."/>
            <person name="Technau U."/>
            <person name="Martindale M.Q."/>
            <person name="Rokhsar D.S."/>
        </authorList>
    </citation>
    <scope>NUCLEOTIDE SEQUENCE [LARGE SCALE GENOMIC DNA]</scope>
    <source>
        <strain evidence="14">CH2 X CH6</strain>
    </source>
</reference>
<keyword evidence="14" id="KW-1185">Reference proteome</keyword>
<dbReference type="HOGENOM" id="CLU_445723_0_0_1"/>
<dbReference type="Gene3D" id="1.20.1070.10">
    <property type="entry name" value="Rhodopsin 7-helix transmembrane proteins"/>
    <property type="match status" value="1"/>
</dbReference>